<gene>
    <name evidence="3" type="ORF">B296_00042428</name>
</gene>
<name>A0A426ZCK0_ENSVE</name>
<dbReference type="Pfam" id="PF03909">
    <property type="entry name" value="BSD"/>
    <property type="match status" value="1"/>
</dbReference>
<comment type="caution">
    <text evidence="3">The sequence shown here is derived from an EMBL/GenBank/DDBJ whole genome shotgun (WGS) entry which is preliminary data.</text>
</comment>
<feature type="compositionally biased region" description="Basic and acidic residues" evidence="1">
    <location>
        <begin position="404"/>
        <end position="431"/>
    </location>
</feature>
<feature type="compositionally biased region" description="Basic and acidic residues" evidence="1">
    <location>
        <begin position="464"/>
        <end position="482"/>
    </location>
</feature>
<feature type="region of interest" description="Disordered" evidence="1">
    <location>
        <begin position="50"/>
        <end position="89"/>
    </location>
</feature>
<evidence type="ECO:0000256" key="1">
    <source>
        <dbReference type="SAM" id="MobiDB-lite"/>
    </source>
</evidence>
<feature type="compositionally biased region" description="Basic and acidic residues" evidence="1">
    <location>
        <begin position="68"/>
        <end position="79"/>
    </location>
</feature>
<feature type="compositionally biased region" description="Gly residues" evidence="1">
    <location>
        <begin position="80"/>
        <end position="89"/>
    </location>
</feature>
<feature type="region of interest" description="Disordered" evidence="1">
    <location>
        <begin position="376"/>
        <end position="482"/>
    </location>
</feature>
<dbReference type="GO" id="GO:0005737">
    <property type="term" value="C:cytoplasm"/>
    <property type="evidence" value="ECO:0007669"/>
    <property type="project" value="TreeGrafter"/>
</dbReference>
<feature type="domain" description="BSD" evidence="2">
    <location>
        <begin position="240"/>
        <end position="292"/>
    </location>
</feature>
<feature type="compositionally biased region" description="Acidic residues" evidence="1">
    <location>
        <begin position="448"/>
        <end position="463"/>
    </location>
</feature>
<dbReference type="Proteomes" id="UP000287651">
    <property type="component" value="Unassembled WGS sequence"/>
</dbReference>
<organism evidence="3 4">
    <name type="scientific">Ensete ventricosum</name>
    <name type="common">Abyssinian banana</name>
    <name type="synonym">Musa ensete</name>
    <dbReference type="NCBI Taxonomy" id="4639"/>
    <lineage>
        <taxon>Eukaryota</taxon>
        <taxon>Viridiplantae</taxon>
        <taxon>Streptophyta</taxon>
        <taxon>Embryophyta</taxon>
        <taxon>Tracheophyta</taxon>
        <taxon>Spermatophyta</taxon>
        <taxon>Magnoliopsida</taxon>
        <taxon>Liliopsida</taxon>
        <taxon>Zingiberales</taxon>
        <taxon>Musaceae</taxon>
        <taxon>Ensete</taxon>
    </lineage>
</organism>
<evidence type="ECO:0000259" key="2">
    <source>
        <dbReference type="PROSITE" id="PS50858"/>
    </source>
</evidence>
<feature type="compositionally biased region" description="Low complexity" evidence="1">
    <location>
        <begin position="435"/>
        <end position="445"/>
    </location>
</feature>
<evidence type="ECO:0000313" key="3">
    <source>
        <dbReference type="EMBL" id="RRT61727.1"/>
    </source>
</evidence>
<dbReference type="SUPFAM" id="SSF140383">
    <property type="entry name" value="BSD domain-like"/>
    <property type="match status" value="1"/>
</dbReference>
<protein>
    <recommendedName>
        <fullName evidence="2">BSD domain-containing protein</fullName>
    </recommendedName>
</protein>
<sequence>PANSTRAPETYGIRVHLAISPETKKRSVPLSGQPRRWSVGSSVTMDFFKSVFSADPTSPRQQNSPPESPRHSPDGDERGSFGGSGETGGFGGFVNTFATKSESVIRTYRRDLEEFGSGLKKETAFLGDATARAVLDLPGSLDAGASVAQESLESVGQIIDVIGGSVWRGTAEIISRGKEAIVSMEAGDSRTDQYPFDHGPQNGSPSSRRYNRFEAQLLAIQSDVNTFSGEPEDAQDFKNWRLGFDLAEKEDEIERLCYENGSLEGFLEKLVPRLVDYETFWCRYYYRVHKLKQAEDARAKLVKRVISGEEEEDLSWEVDDDAEDEEVEKDDKKEEIFIENKEVQEGKKDDIDKVVQKEDMNFESVIVEKHAEVSQVENLETSTANIDLGVSIDPGKAENPQLICKEEMNSKSDDETDGKTVQKGKTEDVGLCKDSSSSIVSSQHSVQEEDDLEWDEIEDLDELDEKKPGDESVNPLREDLRKRLVVIEDDEDLSWDIEDDDVSTKS</sequence>
<dbReference type="AlphaFoldDB" id="A0A426ZCK0"/>
<dbReference type="EMBL" id="AMZH03007274">
    <property type="protein sequence ID" value="RRT61727.1"/>
    <property type="molecule type" value="Genomic_DNA"/>
</dbReference>
<feature type="compositionally biased region" description="Polar residues" evidence="1">
    <location>
        <begin position="376"/>
        <end position="385"/>
    </location>
</feature>
<dbReference type="PANTHER" id="PTHR16019">
    <property type="entry name" value="SYNAPSE-ASSOCIATED PROTEIN"/>
    <property type="match status" value="1"/>
</dbReference>
<dbReference type="Gene3D" id="1.10.3970.10">
    <property type="entry name" value="BSD domain"/>
    <property type="match status" value="1"/>
</dbReference>
<dbReference type="PANTHER" id="PTHR16019:SF5">
    <property type="entry name" value="BSD DOMAIN-CONTAINING PROTEIN 1"/>
    <property type="match status" value="1"/>
</dbReference>
<dbReference type="SMART" id="SM00751">
    <property type="entry name" value="BSD"/>
    <property type="match status" value="1"/>
</dbReference>
<feature type="compositionally biased region" description="Polar residues" evidence="1">
    <location>
        <begin position="55"/>
        <end position="65"/>
    </location>
</feature>
<dbReference type="InterPro" id="IPR051494">
    <property type="entry name" value="BSD_domain-containing"/>
</dbReference>
<accession>A0A426ZCK0</accession>
<proteinExistence type="predicted"/>
<evidence type="ECO:0000313" key="4">
    <source>
        <dbReference type="Proteomes" id="UP000287651"/>
    </source>
</evidence>
<dbReference type="PROSITE" id="PS50858">
    <property type="entry name" value="BSD"/>
    <property type="match status" value="1"/>
</dbReference>
<reference evidence="3 4" key="1">
    <citation type="journal article" date="2014" name="Agronomy (Basel)">
        <title>A Draft Genome Sequence for Ensete ventricosum, the Drought-Tolerant Tree Against Hunger.</title>
        <authorList>
            <person name="Harrison J."/>
            <person name="Moore K.A."/>
            <person name="Paszkiewicz K."/>
            <person name="Jones T."/>
            <person name="Grant M."/>
            <person name="Ambacheew D."/>
            <person name="Muzemil S."/>
            <person name="Studholme D.J."/>
        </authorList>
    </citation>
    <scope>NUCLEOTIDE SEQUENCE [LARGE SCALE GENOMIC DNA]</scope>
</reference>
<feature type="non-terminal residue" evidence="3">
    <location>
        <position position="1"/>
    </location>
</feature>
<dbReference type="InterPro" id="IPR035925">
    <property type="entry name" value="BSD_dom_sf"/>
</dbReference>
<dbReference type="InterPro" id="IPR005607">
    <property type="entry name" value="BSD_dom"/>
</dbReference>